<sequence>VAHSDGVTLSPNVGDTIAIITAEGAKGASLSSGAQFDRFGNAIIPQLSSNTANQIAVNVNTLPDDTTFKDTSMMVYPTEGAVIKRKFKTKIGYQAIINLKATGKIPPFGAIATLVSEDDENDINTGIVGSNGQLYMSGLPNTGRINVKWGGQSGQCTINYSALDTIAVTADSPVRTLTAECQ</sequence>
<dbReference type="Pfam" id="PF00577">
    <property type="entry name" value="Usher"/>
    <property type="match status" value="1"/>
</dbReference>
<dbReference type="GO" id="GO:0009297">
    <property type="term" value="P:pilus assembly"/>
    <property type="evidence" value="ECO:0007669"/>
    <property type="project" value="InterPro"/>
</dbReference>
<dbReference type="RefSeq" id="WP_278030818.1">
    <property type="nucleotide sequence ID" value="NZ_JARRYG010000069.1"/>
</dbReference>
<dbReference type="EMBL" id="JARRYG010000069">
    <property type="protein sequence ID" value="MDG4699006.1"/>
    <property type="molecule type" value="Genomic_DNA"/>
</dbReference>
<reference evidence="2" key="1">
    <citation type="submission" date="2023-03" db="EMBL/GenBank/DDBJ databases">
        <title>a new species belonging to Providencia genus.</title>
        <authorList>
            <person name="Yang W."/>
            <person name="Hu F."/>
            <person name="Shen S."/>
            <person name="Ding L."/>
            <person name="Yin D."/>
        </authorList>
    </citation>
    <scope>NUCLEOTIDE SEQUENCE</scope>
    <source>
        <strain evidence="2">CRE-3FA-0001</strain>
    </source>
</reference>
<comment type="caution">
    <text evidence="2">The sequence shown here is derived from an EMBL/GenBank/DDBJ whole genome shotgun (WGS) entry which is preliminary data.</text>
</comment>
<dbReference type="PANTHER" id="PTHR30451:SF21">
    <property type="entry name" value="FIMBRIAL USHER DOMAIN-CONTAINING PROTEIN YDET-RELATED"/>
    <property type="match status" value="1"/>
</dbReference>
<dbReference type="Pfam" id="PF13953">
    <property type="entry name" value="PapC_C"/>
    <property type="match status" value="1"/>
</dbReference>
<dbReference type="Gene3D" id="2.60.40.2070">
    <property type="match status" value="1"/>
</dbReference>
<dbReference type="GO" id="GO:0015473">
    <property type="term" value="F:fimbrial usher porin activity"/>
    <property type="evidence" value="ECO:0007669"/>
    <property type="project" value="InterPro"/>
</dbReference>
<gene>
    <name evidence="2" type="ORF">P7V44_22635</name>
</gene>
<organism evidence="2 3">
    <name type="scientific">Providencia huashanensis</name>
    <dbReference type="NCBI Taxonomy" id="3037798"/>
    <lineage>
        <taxon>Bacteria</taxon>
        <taxon>Pseudomonadati</taxon>
        <taxon>Pseudomonadota</taxon>
        <taxon>Gammaproteobacteria</taxon>
        <taxon>Enterobacterales</taxon>
        <taxon>Morganellaceae</taxon>
        <taxon>Providencia</taxon>
    </lineage>
</organism>
<feature type="non-terminal residue" evidence="2">
    <location>
        <position position="1"/>
    </location>
</feature>
<evidence type="ECO:0000313" key="3">
    <source>
        <dbReference type="Proteomes" id="UP001156701"/>
    </source>
</evidence>
<accession>A0AA42K0L4</accession>
<dbReference type="InterPro" id="IPR043142">
    <property type="entry name" value="PapC-like_C_sf"/>
</dbReference>
<proteinExistence type="predicted"/>
<name>A0AA42K0L4_9GAMM</name>
<dbReference type="InterPro" id="IPR042186">
    <property type="entry name" value="FimD_plug_dom"/>
</dbReference>
<dbReference type="Gene3D" id="2.60.40.2610">
    <property type="entry name" value="Outer membrane usher protein FimD, plug domain"/>
    <property type="match status" value="1"/>
</dbReference>
<dbReference type="InterPro" id="IPR025949">
    <property type="entry name" value="PapC-like_C"/>
</dbReference>
<feature type="domain" description="PapC-like C-terminal" evidence="1">
    <location>
        <begin position="97"/>
        <end position="161"/>
    </location>
</feature>
<dbReference type="AlphaFoldDB" id="A0AA42K0L4"/>
<dbReference type="InterPro" id="IPR000015">
    <property type="entry name" value="Fimb_usher"/>
</dbReference>
<dbReference type="Proteomes" id="UP001156701">
    <property type="component" value="Unassembled WGS sequence"/>
</dbReference>
<dbReference type="GO" id="GO:0009279">
    <property type="term" value="C:cell outer membrane"/>
    <property type="evidence" value="ECO:0007669"/>
    <property type="project" value="TreeGrafter"/>
</dbReference>
<evidence type="ECO:0000313" key="2">
    <source>
        <dbReference type="EMBL" id="MDG4699006.1"/>
    </source>
</evidence>
<protein>
    <submittedName>
        <fullName evidence="2">Fimbria/pilus outer membrane usher protein</fullName>
    </submittedName>
</protein>
<evidence type="ECO:0000259" key="1">
    <source>
        <dbReference type="Pfam" id="PF13953"/>
    </source>
</evidence>
<dbReference type="PANTHER" id="PTHR30451">
    <property type="entry name" value="OUTER MEMBRANE USHER PROTEIN"/>
    <property type="match status" value="1"/>
</dbReference>